<dbReference type="PANTHER" id="PTHR12526:SF510">
    <property type="entry name" value="D-INOSITOL 3-PHOSPHATE GLYCOSYLTRANSFERASE"/>
    <property type="match status" value="1"/>
</dbReference>
<dbReference type="EMBL" id="CP011454">
    <property type="protein sequence ID" value="AMW04005.1"/>
    <property type="molecule type" value="Genomic_DNA"/>
</dbReference>
<dbReference type="SUPFAM" id="SSF53756">
    <property type="entry name" value="UDP-Glycosyltransferase/glycogen phosphorylase"/>
    <property type="match status" value="1"/>
</dbReference>
<reference evidence="3 4" key="2">
    <citation type="journal article" date="2016" name="Environ. Microbiol. Rep.">
        <title>Metagenomic evidence for the presence of phototrophic Gemmatimonadetes bacteria in diverse environments.</title>
        <authorList>
            <person name="Zeng Y."/>
            <person name="Baumbach J."/>
            <person name="Barbosa E.G."/>
            <person name="Azevedo V."/>
            <person name="Zhang C."/>
            <person name="Koblizek M."/>
        </authorList>
    </citation>
    <scope>NUCLEOTIDE SEQUENCE [LARGE SCALE GENOMIC DNA]</scope>
    <source>
        <strain evidence="3 4">AP64</strain>
    </source>
</reference>
<dbReference type="AlphaFoldDB" id="A0A143BHB2"/>
<organism evidence="3 4">
    <name type="scientific">Gemmatimonas phototrophica</name>
    <dbReference type="NCBI Taxonomy" id="1379270"/>
    <lineage>
        <taxon>Bacteria</taxon>
        <taxon>Pseudomonadati</taxon>
        <taxon>Gemmatimonadota</taxon>
        <taxon>Gemmatimonadia</taxon>
        <taxon>Gemmatimonadales</taxon>
        <taxon>Gemmatimonadaceae</taxon>
        <taxon>Gemmatimonas</taxon>
    </lineage>
</organism>
<keyword evidence="4" id="KW-1185">Reference proteome</keyword>
<evidence type="ECO:0000313" key="3">
    <source>
        <dbReference type="EMBL" id="AMW04005.1"/>
    </source>
</evidence>
<dbReference type="Gene3D" id="3.40.50.2000">
    <property type="entry name" value="Glycogen Phosphorylase B"/>
    <property type="match status" value="1"/>
</dbReference>
<gene>
    <name evidence="3" type="ORF">GEMMAAP_02455</name>
</gene>
<protein>
    <recommendedName>
        <fullName evidence="5">Glycosyl transferase family 1 domain-containing protein</fullName>
    </recommendedName>
</protein>
<evidence type="ECO:0000256" key="1">
    <source>
        <dbReference type="ARBA" id="ARBA00022676"/>
    </source>
</evidence>
<accession>A0A143BHB2</accession>
<dbReference type="Pfam" id="PF13692">
    <property type="entry name" value="Glyco_trans_1_4"/>
    <property type="match status" value="1"/>
</dbReference>
<evidence type="ECO:0000256" key="2">
    <source>
        <dbReference type="ARBA" id="ARBA00022679"/>
    </source>
</evidence>
<dbReference type="STRING" id="1379270.GEMMAAP_02455"/>
<dbReference type="Proteomes" id="UP000076404">
    <property type="component" value="Chromosome"/>
</dbReference>
<dbReference type="KEGG" id="gph:GEMMAAP_02455"/>
<dbReference type="eggNOG" id="COG0438">
    <property type="taxonomic scope" value="Bacteria"/>
</dbReference>
<reference evidence="3 4" key="1">
    <citation type="journal article" date="2014" name="Proc. Natl. Acad. Sci. U.S.A.">
        <title>Functional type 2 photosynthetic reaction centers found in the rare bacterial phylum Gemmatimonadetes.</title>
        <authorList>
            <person name="Zeng Y."/>
            <person name="Feng F."/>
            <person name="Medova H."/>
            <person name="Dean J."/>
            <person name="Koblizek M."/>
        </authorList>
    </citation>
    <scope>NUCLEOTIDE SEQUENCE [LARGE SCALE GENOMIC DNA]</scope>
    <source>
        <strain evidence="3 4">AP64</strain>
    </source>
</reference>
<dbReference type="GO" id="GO:0016757">
    <property type="term" value="F:glycosyltransferase activity"/>
    <property type="evidence" value="ECO:0007669"/>
    <property type="project" value="UniProtKB-KW"/>
</dbReference>
<keyword evidence="2" id="KW-0808">Transferase</keyword>
<evidence type="ECO:0000313" key="4">
    <source>
        <dbReference type="Proteomes" id="UP000076404"/>
    </source>
</evidence>
<dbReference type="PANTHER" id="PTHR12526">
    <property type="entry name" value="GLYCOSYLTRANSFERASE"/>
    <property type="match status" value="1"/>
</dbReference>
<keyword evidence="1" id="KW-0328">Glycosyltransferase</keyword>
<sequence>MDSTSSAVSRIAPPLNLEARKPRVCVSLPYASQLLTGTAMYFGGAEVRGTTFLNGLAATQAWDVHAVVVGPPAPPMRLANGVTVHTKLEAPCRITVPLATPAETVWGRVAADVYLAFGANEASAEVAHYCRAAQRPLVLSIASDAAFDATVYELSIVCDAYGVVGHFPWYAINGAHTVVVQTDHQQALYRARYGSDAVLIRNPAPQQGHRPPRTAVANGGRMLWVGRVDPNKRYEEALLLAAALPHREMIMVCNNILSLGEGTIDELQTAMPNLMVADQVALPDIEGLFRFSDVLVNTSVVEGFPNTFLQAGLAGIPIVSMVVDPDGMLSQHGCGRVSDGTSAGMAHTVETLLANDNAYAAAATACSAWVHGRHDASARVAELSAVLAQALALSPAGDLATGAAA</sequence>
<proteinExistence type="predicted"/>
<evidence type="ECO:0008006" key="5">
    <source>
        <dbReference type="Google" id="ProtNLM"/>
    </source>
</evidence>
<name>A0A143BHB2_9BACT</name>